<dbReference type="EC" id="1.1.1.25" evidence="2 8"/>
<evidence type="ECO:0000256" key="7">
    <source>
        <dbReference type="ARBA" id="ARBA00049442"/>
    </source>
</evidence>
<feature type="binding site" evidence="8">
    <location>
        <position position="276"/>
    </location>
    <ligand>
        <name>shikimate</name>
        <dbReference type="ChEBI" id="CHEBI:36208"/>
    </ligand>
</feature>
<keyword evidence="3 8" id="KW-0028">Amino-acid biosynthesis</keyword>
<keyword evidence="6 8" id="KW-0057">Aromatic amino acid biosynthesis</keyword>
<feature type="binding site" evidence="8">
    <location>
        <begin position="42"/>
        <end position="44"/>
    </location>
    <ligand>
        <name>shikimate</name>
        <dbReference type="ChEBI" id="CHEBI:36208"/>
    </ligand>
</feature>
<evidence type="ECO:0000256" key="4">
    <source>
        <dbReference type="ARBA" id="ARBA00022857"/>
    </source>
</evidence>
<feature type="binding site" evidence="8">
    <location>
        <position position="246"/>
    </location>
    <ligand>
        <name>NADP(+)</name>
        <dbReference type="ChEBI" id="CHEBI:58349"/>
    </ligand>
</feature>
<evidence type="ECO:0000256" key="8">
    <source>
        <dbReference type="HAMAP-Rule" id="MF_00222"/>
    </source>
</evidence>
<dbReference type="EMBL" id="FNCV01000004">
    <property type="protein sequence ID" value="SDH05200.1"/>
    <property type="molecule type" value="Genomic_DNA"/>
</dbReference>
<dbReference type="GO" id="GO:0005829">
    <property type="term" value="C:cytosol"/>
    <property type="evidence" value="ECO:0007669"/>
    <property type="project" value="TreeGrafter"/>
</dbReference>
<evidence type="ECO:0000259" key="9">
    <source>
        <dbReference type="Pfam" id="PF01488"/>
    </source>
</evidence>
<dbReference type="InterPro" id="IPR041121">
    <property type="entry name" value="SDH_C"/>
</dbReference>
<evidence type="ECO:0000313" key="12">
    <source>
        <dbReference type="EMBL" id="SDH05200.1"/>
    </source>
</evidence>
<dbReference type="Proteomes" id="UP000217076">
    <property type="component" value="Unassembled WGS sequence"/>
</dbReference>
<sequence length="304" mass="30918">MATPLSGAARVATPLSGAARVATPLSGAARVAAVLGWPVKHSLSPRLHGFWLARHGIDGAYVPLPVRPEDLGATLDLLPRLGLAGVNLTVPHKEAALPLCHRLSPAASRIGAVNTLVFSADGTISGDNSDGQGFLAGLAEAAPAFTPSAGPAVLLGAGGAARSIAVALLDAGAPRLWLVNRTRAKAELLAEHLDDDRVRVADWADRAGTLKGANLLVNTTVLGMTGQPPLDLDLSALPTAAVVADIVYSPLETPLLAAARERGNPTSDGLGMLLHQAAVGFAAWFGVAPTVDAALRAHVLEGLA</sequence>
<dbReference type="Pfam" id="PF18317">
    <property type="entry name" value="SDH_C"/>
    <property type="match status" value="1"/>
</dbReference>
<keyword evidence="4 8" id="KW-0521">NADP</keyword>
<dbReference type="AlphaFoldDB" id="A0A1G7ZAS0"/>
<comment type="similarity">
    <text evidence="8">Belongs to the shikimate dehydrogenase family.</text>
</comment>
<dbReference type="GO" id="GO:0009073">
    <property type="term" value="P:aromatic amino acid family biosynthetic process"/>
    <property type="evidence" value="ECO:0007669"/>
    <property type="project" value="UniProtKB-KW"/>
</dbReference>
<feature type="binding site" evidence="8">
    <location>
        <position position="114"/>
    </location>
    <ligand>
        <name>shikimate</name>
        <dbReference type="ChEBI" id="CHEBI:36208"/>
    </ligand>
</feature>
<dbReference type="Gene3D" id="3.40.50.720">
    <property type="entry name" value="NAD(P)-binding Rossmann-like Domain"/>
    <property type="match status" value="1"/>
</dbReference>
<feature type="binding site" evidence="8">
    <location>
        <position position="89"/>
    </location>
    <ligand>
        <name>shikimate</name>
        <dbReference type="ChEBI" id="CHEBI:36208"/>
    </ligand>
</feature>
<dbReference type="InterPro" id="IPR013708">
    <property type="entry name" value="Shikimate_DH-bd_N"/>
</dbReference>
<dbReference type="InterPro" id="IPR022893">
    <property type="entry name" value="Shikimate_DH_fam"/>
</dbReference>
<dbReference type="NCBIfam" id="TIGR00507">
    <property type="entry name" value="aroE"/>
    <property type="match status" value="1"/>
</dbReference>
<evidence type="ECO:0000259" key="10">
    <source>
        <dbReference type="Pfam" id="PF08501"/>
    </source>
</evidence>
<feature type="binding site" evidence="8">
    <location>
        <position position="269"/>
    </location>
    <ligand>
        <name>NADP(+)</name>
        <dbReference type="ChEBI" id="CHEBI:58349"/>
    </ligand>
</feature>
<dbReference type="SUPFAM" id="SSF53223">
    <property type="entry name" value="Aminoacid dehydrogenase-like, N-terminal domain"/>
    <property type="match status" value="1"/>
</dbReference>
<feature type="binding site" evidence="8">
    <location>
        <position position="248"/>
    </location>
    <ligand>
        <name>shikimate</name>
        <dbReference type="ChEBI" id="CHEBI:36208"/>
    </ligand>
</feature>
<dbReference type="UniPathway" id="UPA00053">
    <property type="reaction ID" value="UER00087"/>
</dbReference>
<feature type="active site" description="Proton acceptor" evidence="8">
    <location>
        <position position="93"/>
    </location>
</feature>
<evidence type="ECO:0000256" key="5">
    <source>
        <dbReference type="ARBA" id="ARBA00023002"/>
    </source>
</evidence>
<evidence type="ECO:0000256" key="1">
    <source>
        <dbReference type="ARBA" id="ARBA00004871"/>
    </source>
</evidence>
<dbReference type="InterPro" id="IPR046346">
    <property type="entry name" value="Aminoacid_DH-like_N_sf"/>
</dbReference>
<dbReference type="RefSeq" id="WP_092617607.1">
    <property type="nucleotide sequence ID" value="NZ_FNCV01000004.1"/>
</dbReference>
<feature type="binding site" evidence="8">
    <location>
        <begin position="156"/>
        <end position="160"/>
    </location>
    <ligand>
        <name>NADP(+)</name>
        <dbReference type="ChEBI" id="CHEBI:58349"/>
    </ligand>
</feature>
<protein>
    <recommendedName>
        <fullName evidence="2 8">Shikimate dehydrogenase (NADP(+))</fullName>
        <shortName evidence="8">SDH</shortName>
        <ecNumber evidence="2 8">1.1.1.25</ecNumber>
    </recommendedName>
</protein>
<evidence type="ECO:0000256" key="2">
    <source>
        <dbReference type="ARBA" id="ARBA00012962"/>
    </source>
</evidence>
<accession>A0A1G7ZAS0</accession>
<dbReference type="HAMAP" id="MF_00222">
    <property type="entry name" value="Shikimate_DH_AroE"/>
    <property type="match status" value="1"/>
</dbReference>
<evidence type="ECO:0000313" key="13">
    <source>
        <dbReference type="Proteomes" id="UP000217076"/>
    </source>
</evidence>
<reference evidence="13" key="1">
    <citation type="submission" date="2016-10" db="EMBL/GenBank/DDBJ databases">
        <authorList>
            <person name="Varghese N."/>
            <person name="Submissions S."/>
        </authorList>
    </citation>
    <scope>NUCLEOTIDE SEQUENCE [LARGE SCALE GENOMIC DNA]</scope>
    <source>
        <strain evidence="13">930I</strain>
    </source>
</reference>
<feature type="domain" description="SDH C-terminal" evidence="11">
    <location>
        <begin position="269"/>
        <end position="296"/>
    </location>
</feature>
<dbReference type="CDD" id="cd01065">
    <property type="entry name" value="NAD_bind_Shikimate_DH"/>
    <property type="match status" value="1"/>
</dbReference>
<comment type="catalytic activity">
    <reaction evidence="7 8">
        <text>shikimate + NADP(+) = 3-dehydroshikimate + NADPH + H(+)</text>
        <dbReference type="Rhea" id="RHEA:17737"/>
        <dbReference type="ChEBI" id="CHEBI:15378"/>
        <dbReference type="ChEBI" id="CHEBI:16630"/>
        <dbReference type="ChEBI" id="CHEBI:36208"/>
        <dbReference type="ChEBI" id="CHEBI:57783"/>
        <dbReference type="ChEBI" id="CHEBI:58349"/>
        <dbReference type="EC" id="1.1.1.25"/>
    </reaction>
</comment>
<dbReference type="Gene3D" id="3.40.50.10860">
    <property type="entry name" value="Leucine Dehydrogenase, chain A, domain 1"/>
    <property type="match status" value="1"/>
</dbReference>
<gene>
    <name evidence="8" type="primary">aroE</name>
    <name evidence="12" type="ORF">SAMN05421742_10440</name>
</gene>
<dbReference type="GO" id="GO:0004764">
    <property type="term" value="F:shikimate 3-dehydrogenase (NADP+) activity"/>
    <property type="evidence" value="ECO:0007669"/>
    <property type="project" value="UniProtKB-UniRule"/>
</dbReference>
<dbReference type="STRING" id="83401.SAMN05421742_10440"/>
<dbReference type="PANTHER" id="PTHR21089:SF1">
    <property type="entry name" value="BIFUNCTIONAL 3-DEHYDROQUINATE DEHYDRATASE_SHIKIMATE DEHYDROGENASE, CHLOROPLASTIC"/>
    <property type="match status" value="1"/>
</dbReference>
<dbReference type="InterPro" id="IPR036291">
    <property type="entry name" value="NAD(P)-bd_dom_sf"/>
</dbReference>
<dbReference type="Pfam" id="PF01488">
    <property type="entry name" value="Shikimate_DH"/>
    <property type="match status" value="1"/>
</dbReference>
<feature type="domain" description="Quinate/shikimate 5-dehydrogenase/glutamyl-tRNA reductase" evidence="9">
    <location>
        <begin position="152"/>
        <end position="220"/>
    </location>
</feature>
<comment type="function">
    <text evidence="8">Involved in the biosynthesis of the chorismate, which leads to the biosynthesis of aromatic amino acids. Catalyzes the reversible NADPH linked reduction of 3-dehydroshikimate (DHSA) to yield shikimate (SA).</text>
</comment>
<keyword evidence="13" id="KW-1185">Reference proteome</keyword>
<comment type="pathway">
    <text evidence="1 8">Metabolic intermediate biosynthesis; chorismate biosynthesis; chorismate from D-erythrose 4-phosphate and phosphoenolpyruvate: step 4/7.</text>
</comment>
<feature type="binding site" evidence="8">
    <location>
        <begin position="180"/>
        <end position="185"/>
    </location>
    <ligand>
        <name>NADP(+)</name>
        <dbReference type="ChEBI" id="CHEBI:58349"/>
    </ligand>
</feature>
<organism evidence="12 13">
    <name type="scientific">Roseospirillum parvum</name>
    <dbReference type="NCBI Taxonomy" id="83401"/>
    <lineage>
        <taxon>Bacteria</taxon>
        <taxon>Pseudomonadati</taxon>
        <taxon>Pseudomonadota</taxon>
        <taxon>Alphaproteobacteria</taxon>
        <taxon>Rhodospirillales</taxon>
        <taxon>Rhodospirillaceae</taxon>
        <taxon>Roseospirillum</taxon>
    </lineage>
</organism>
<proteinExistence type="inferred from homology"/>
<dbReference type="SUPFAM" id="SSF51735">
    <property type="entry name" value="NAD(P)-binding Rossmann-fold domains"/>
    <property type="match status" value="1"/>
</dbReference>
<dbReference type="GO" id="GO:0009423">
    <property type="term" value="P:chorismate biosynthetic process"/>
    <property type="evidence" value="ECO:0007669"/>
    <property type="project" value="UniProtKB-UniRule"/>
</dbReference>
<evidence type="ECO:0000259" key="11">
    <source>
        <dbReference type="Pfam" id="PF18317"/>
    </source>
</evidence>
<dbReference type="InterPro" id="IPR011342">
    <property type="entry name" value="Shikimate_DH"/>
</dbReference>
<feature type="domain" description="Shikimate dehydrogenase substrate binding N-terminal" evidence="10">
    <location>
        <begin position="34"/>
        <end position="116"/>
    </location>
</feature>
<comment type="subunit">
    <text evidence="8">Homodimer.</text>
</comment>
<feature type="binding site" evidence="8">
    <location>
        <position position="130"/>
    </location>
    <ligand>
        <name>shikimate</name>
        <dbReference type="ChEBI" id="CHEBI:36208"/>
    </ligand>
</feature>
<keyword evidence="5 8" id="KW-0560">Oxidoreductase</keyword>
<name>A0A1G7ZAS0_9PROT</name>
<dbReference type="Pfam" id="PF08501">
    <property type="entry name" value="Shikimate_dh_N"/>
    <property type="match status" value="1"/>
</dbReference>
<dbReference type="OrthoDB" id="9792692at2"/>
<comment type="caution">
    <text evidence="8">Lacks conserved residue(s) required for the propagation of feature annotation.</text>
</comment>
<evidence type="ECO:0000256" key="3">
    <source>
        <dbReference type="ARBA" id="ARBA00022605"/>
    </source>
</evidence>
<dbReference type="NCBIfam" id="NF001312">
    <property type="entry name" value="PRK00258.1-4"/>
    <property type="match status" value="1"/>
</dbReference>
<dbReference type="PANTHER" id="PTHR21089">
    <property type="entry name" value="SHIKIMATE DEHYDROGENASE"/>
    <property type="match status" value="1"/>
</dbReference>
<evidence type="ECO:0000256" key="6">
    <source>
        <dbReference type="ARBA" id="ARBA00023141"/>
    </source>
</evidence>
<dbReference type="InterPro" id="IPR006151">
    <property type="entry name" value="Shikm_DH/Glu-tRNA_Rdtase"/>
</dbReference>
<dbReference type="GO" id="GO:0019632">
    <property type="term" value="P:shikimate metabolic process"/>
    <property type="evidence" value="ECO:0007669"/>
    <property type="project" value="InterPro"/>
</dbReference>
<dbReference type="GO" id="GO:0050661">
    <property type="term" value="F:NADP binding"/>
    <property type="evidence" value="ECO:0007669"/>
    <property type="project" value="InterPro"/>
</dbReference>
<dbReference type="GO" id="GO:0008652">
    <property type="term" value="P:amino acid biosynthetic process"/>
    <property type="evidence" value="ECO:0007669"/>
    <property type="project" value="UniProtKB-KW"/>
</dbReference>